<protein>
    <submittedName>
        <fullName evidence="1">Uncharacterized protein</fullName>
    </submittedName>
</protein>
<organism evidence="1 2">
    <name type="scientific">Acinetobacter proteolyticus</name>
    <dbReference type="NCBI Taxonomy" id="1776741"/>
    <lineage>
        <taxon>Bacteria</taxon>
        <taxon>Pseudomonadati</taxon>
        <taxon>Pseudomonadota</taxon>
        <taxon>Gammaproteobacteria</taxon>
        <taxon>Moraxellales</taxon>
        <taxon>Moraxellaceae</taxon>
        <taxon>Acinetobacter</taxon>
    </lineage>
</organism>
<gene>
    <name evidence="1" type="ORF">CW311_17935</name>
</gene>
<dbReference type="AlphaFoldDB" id="A0A2N0WAU7"/>
<sequence length="45" mass="5561">MKNELRKICTHISFLNDLNRYSKANAKYFIYYYQCIELKNKRIIV</sequence>
<reference evidence="1 2" key="1">
    <citation type="submission" date="2017-12" db="EMBL/GenBank/DDBJ databases">
        <title>Draft Genome sequences of multiple microbial strains isolated from spacecraft associated surfaces.</title>
        <authorList>
            <person name="Seuylemezian A."/>
            <person name="Vaishampayan P."/>
            <person name="Venkateswaran K."/>
        </authorList>
    </citation>
    <scope>NUCLEOTIDE SEQUENCE [LARGE SCALE GENOMIC DNA]</scope>
    <source>
        <strain evidence="1 2">2P01AA</strain>
    </source>
</reference>
<name>A0A2N0WAU7_9GAMM</name>
<comment type="caution">
    <text evidence="1">The sequence shown here is derived from an EMBL/GenBank/DDBJ whole genome shotgun (WGS) entry which is preliminary data.</text>
</comment>
<evidence type="ECO:0000313" key="1">
    <source>
        <dbReference type="EMBL" id="PKF31617.1"/>
    </source>
</evidence>
<proteinExistence type="predicted"/>
<dbReference type="Proteomes" id="UP000233553">
    <property type="component" value="Unassembled WGS sequence"/>
</dbReference>
<dbReference type="EMBL" id="PISJ01000020">
    <property type="protein sequence ID" value="PKF31617.1"/>
    <property type="molecule type" value="Genomic_DNA"/>
</dbReference>
<accession>A0A2N0WAU7</accession>
<evidence type="ECO:0000313" key="2">
    <source>
        <dbReference type="Proteomes" id="UP000233553"/>
    </source>
</evidence>